<dbReference type="EMBL" id="BARU01039206">
    <property type="protein sequence ID" value="GAH78607.1"/>
    <property type="molecule type" value="Genomic_DNA"/>
</dbReference>
<sequence length="49" mass="5711">LYIFERIVDFTHVISLLVLALMGLDSFDKDFLKYSGNAVVIWIFAFKKI</sequence>
<evidence type="ECO:0000313" key="2">
    <source>
        <dbReference type="EMBL" id="GAH78607.1"/>
    </source>
</evidence>
<keyword evidence="1" id="KW-1133">Transmembrane helix</keyword>
<feature type="non-terminal residue" evidence="2">
    <location>
        <position position="1"/>
    </location>
</feature>
<evidence type="ECO:0000256" key="1">
    <source>
        <dbReference type="SAM" id="Phobius"/>
    </source>
</evidence>
<dbReference type="AlphaFoldDB" id="X1IA85"/>
<comment type="caution">
    <text evidence="2">The sequence shown here is derived from an EMBL/GenBank/DDBJ whole genome shotgun (WGS) entry which is preliminary data.</text>
</comment>
<protein>
    <submittedName>
        <fullName evidence="2">Uncharacterized protein</fullName>
    </submittedName>
</protein>
<proteinExistence type="predicted"/>
<organism evidence="2">
    <name type="scientific">marine sediment metagenome</name>
    <dbReference type="NCBI Taxonomy" id="412755"/>
    <lineage>
        <taxon>unclassified sequences</taxon>
        <taxon>metagenomes</taxon>
        <taxon>ecological metagenomes</taxon>
    </lineage>
</organism>
<keyword evidence="1" id="KW-0472">Membrane</keyword>
<reference evidence="2" key="1">
    <citation type="journal article" date="2014" name="Front. Microbiol.">
        <title>High frequency of phylogenetically diverse reductive dehalogenase-homologous genes in deep subseafloor sedimentary metagenomes.</title>
        <authorList>
            <person name="Kawai M."/>
            <person name="Futagami T."/>
            <person name="Toyoda A."/>
            <person name="Takaki Y."/>
            <person name="Nishi S."/>
            <person name="Hori S."/>
            <person name="Arai W."/>
            <person name="Tsubouchi T."/>
            <person name="Morono Y."/>
            <person name="Uchiyama I."/>
            <person name="Ito T."/>
            <person name="Fujiyama A."/>
            <person name="Inagaki F."/>
            <person name="Takami H."/>
        </authorList>
    </citation>
    <scope>NUCLEOTIDE SEQUENCE</scope>
    <source>
        <strain evidence="2">Expedition CK06-06</strain>
    </source>
</reference>
<name>X1IA85_9ZZZZ</name>
<keyword evidence="1" id="KW-0812">Transmembrane</keyword>
<feature type="transmembrane region" description="Helical" evidence="1">
    <location>
        <begin position="7"/>
        <end position="24"/>
    </location>
</feature>
<accession>X1IA85</accession>
<gene>
    <name evidence="2" type="ORF">S03H2_60800</name>
</gene>